<dbReference type="Proteomes" id="UP000325313">
    <property type="component" value="Unassembled WGS sequence"/>
</dbReference>
<protein>
    <submittedName>
        <fullName evidence="2">Uncharacterized protein</fullName>
    </submittedName>
</protein>
<reference evidence="2 3" key="1">
    <citation type="submission" date="2019-05" db="EMBL/GenBank/DDBJ databases">
        <title>Emergence of the Ug99 lineage of the wheat stem rust pathogen through somatic hybridization.</title>
        <authorList>
            <person name="Li F."/>
            <person name="Upadhyaya N.M."/>
            <person name="Sperschneider J."/>
            <person name="Matny O."/>
            <person name="Nguyen-Phuc H."/>
            <person name="Mago R."/>
            <person name="Raley C."/>
            <person name="Miller M.E."/>
            <person name="Silverstein K.A.T."/>
            <person name="Henningsen E."/>
            <person name="Hirsch C.D."/>
            <person name="Visser B."/>
            <person name="Pretorius Z.A."/>
            <person name="Steffenson B.J."/>
            <person name="Schwessinger B."/>
            <person name="Dodds P.N."/>
            <person name="Figueroa M."/>
        </authorList>
    </citation>
    <scope>NUCLEOTIDE SEQUENCE [LARGE SCALE GENOMIC DNA]</scope>
    <source>
        <strain evidence="2 3">Ug99</strain>
    </source>
</reference>
<comment type="caution">
    <text evidence="2">The sequence shown here is derived from an EMBL/GenBank/DDBJ whole genome shotgun (WGS) entry which is preliminary data.</text>
</comment>
<evidence type="ECO:0000313" key="2">
    <source>
        <dbReference type="EMBL" id="KAA1099188.1"/>
    </source>
</evidence>
<gene>
    <name evidence="2" type="ORF">PGTUg99_018412</name>
</gene>
<sequence length="141" mass="15775">MITLHFQFLPIPPFPHLESFIHPFSTYFFAHLATLLPSFVRLNDSHHTPPLATLPDHSRCDPPPSYPQAFGRTIRTLPPTASYPTRSLSPPPPTRHLATLKRSVERYAPPPTASYPTRSLSPPPRKLPLATLPIQATLPPH</sequence>
<evidence type="ECO:0000256" key="1">
    <source>
        <dbReference type="SAM" id="MobiDB-lite"/>
    </source>
</evidence>
<organism evidence="2 3">
    <name type="scientific">Puccinia graminis f. sp. tritici</name>
    <dbReference type="NCBI Taxonomy" id="56615"/>
    <lineage>
        <taxon>Eukaryota</taxon>
        <taxon>Fungi</taxon>
        <taxon>Dikarya</taxon>
        <taxon>Basidiomycota</taxon>
        <taxon>Pucciniomycotina</taxon>
        <taxon>Pucciniomycetes</taxon>
        <taxon>Pucciniales</taxon>
        <taxon>Pucciniaceae</taxon>
        <taxon>Puccinia</taxon>
    </lineage>
</organism>
<accession>A0A5B0PFN0</accession>
<dbReference type="EMBL" id="VDEP01000342">
    <property type="protein sequence ID" value="KAA1099188.1"/>
    <property type="molecule type" value="Genomic_DNA"/>
</dbReference>
<proteinExistence type="predicted"/>
<dbReference type="AlphaFoldDB" id="A0A5B0PFN0"/>
<name>A0A5B0PFN0_PUCGR</name>
<evidence type="ECO:0000313" key="3">
    <source>
        <dbReference type="Proteomes" id="UP000325313"/>
    </source>
</evidence>
<feature type="region of interest" description="Disordered" evidence="1">
    <location>
        <begin position="50"/>
        <end position="141"/>
    </location>
</feature>